<dbReference type="GeneID" id="29922376"/>
<organism evidence="2 3">
    <name type="scientific">Pseudoalteromonas luteoviolacea (strain 2ta16)</name>
    <dbReference type="NCBI Taxonomy" id="1353533"/>
    <lineage>
        <taxon>Bacteria</taxon>
        <taxon>Pseudomonadati</taxon>
        <taxon>Pseudomonadota</taxon>
        <taxon>Gammaproteobacteria</taxon>
        <taxon>Alteromonadales</taxon>
        <taxon>Pseudoalteromonadaceae</taxon>
        <taxon>Pseudoalteromonas</taxon>
    </lineage>
</organism>
<name>V4HSU5_PSEL2</name>
<evidence type="ECO:0000313" key="2">
    <source>
        <dbReference type="EMBL" id="ESP92833.1"/>
    </source>
</evidence>
<dbReference type="PATRIC" id="fig|1353533.3.peg.2978"/>
<proteinExistence type="predicted"/>
<evidence type="ECO:0000313" key="3">
    <source>
        <dbReference type="Proteomes" id="UP000017820"/>
    </source>
</evidence>
<evidence type="ECO:0000256" key="1">
    <source>
        <dbReference type="SAM" id="SignalP"/>
    </source>
</evidence>
<comment type="caution">
    <text evidence="2">The sequence shown here is derived from an EMBL/GenBank/DDBJ whole genome shotgun (WGS) entry which is preliminary data.</text>
</comment>
<sequence length="185" mass="20269">MKLIKHMIPVLVCVPLLASASDTRVNVSIENPDSSIASVEQMSDAHARFTFRVIKSMSKDAKFASYSEIQDVAAVAIEKAEQDVAQREAKVCMDLVNYDISDVAASVKYFFNALNGLDSYEEQKQREALIGLPVSLLNVVSEANITQVTTTTAESILKNGGTEWLLDQKGLCVNKLIEKGVQNND</sequence>
<accession>V4HSU5</accession>
<keyword evidence="1" id="KW-0732">Signal</keyword>
<dbReference type="RefSeq" id="WP_023399862.1">
    <property type="nucleotide sequence ID" value="NZ_AUSV01000044.1"/>
</dbReference>
<feature type="chain" id="PRO_5004719152" evidence="1">
    <location>
        <begin position="21"/>
        <end position="185"/>
    </location>
</feature>
<feature type="signal peptide" evidence="1">
    <location>
        <begin position="1"/>
        <end position="20"/>
    </location>
</feature>
<dbReference type="EMBL" id="AUSV01000044">
    <property type="protein sequence ID" value="ESP92833.1"/>
    <property type="molecule type" value="Genomic_DNA"/>
</dbReference>
<dbReference type="Proteomes" id="UP000017820">
    <property type="component" value="Unassembled WGS sequence"/>
</dbReference>
<reference evidence="2 3" key="1">
    <citation type="submission" date="2013-07" db="EMBL/GenBank/DDBJ databases">
        <title>Draft genome sequence of Pseudoalteromonas luteoviolacea 2ta16.</title>
        <authorList>
            <person name="Allen E.E."/>
            <person name="Azam F."/>
            <person name="Podell S."/>
        </authorList>
    </citation>
    <scope>NUCLEOTIDE SEQUENCE [LARGE SCALE GENOMIC DNA]</scope>
    <source>
        <strain evidence="2 3">2ta16</strain>
    </source>
</reference>
<protein>
    <submittedName>
        <fullName evidence="2">Uncharacterized protein</fullName>
    </submittedName>
</protein>
<dbReference type="AlphaFoldDB" id="V4HSU5"/>
<gene>
    <name evidence="2" type="ORF">PL2TA16_04031</name>
</gene>